<dbReference type="GO" id="GO:0004362">
    <property type="term" value="F:glutathione-disulfide reductase (NADPH) activity"/>
    <property type="evidence" value="ECO:0007669"/>
    <property type="project" value="TreeGrafter"/>
</dbReference>
<dbReference type="Proteomes" id="UP000472263">
    <property type="component" value="Chromosome 23"/>
</dbReference>
<evidence type="ECO:0000256" key="4">
    <source>
        <dbReference type="ARBA" id="ARBA00022630"/>
    </source>
</evidence>
<keyword evidence="6" id="KW-0521">NADP</keyword>
<keyword evidence="4" id="KW-0285">Flavoprotein</keyword>
<keyword evidence="5" id="KW-0274">FAD</keyword>
<dbReference type="Ensembl" id="ENSMMDT00005054724.1">
    <property type="protein sequence ID" value="ENSMMDP00005053682.1"/>
    <property type="gene ID" value="ENSMMDG00005024137.1"/>
</dbReference>
<dbReference type="InterPro" id="IPR046952">
    <property type="entry name" value="GSHR/TRXR-like"/>
</dbReference>
<evidence type="ECO:0000313" key="21">
    <source>
        <dbReference type="Proteomes" id="UP000472263"/>
    </source>
</evidence>
<dbReference type="PRINTS" id="PR00368">
    <property type="entry name" value="FADPNR"/>
</dbReference>
<gene>
    <name evidence="20" type="primary">TXNRD1</name>
</gene>
<dbReference type="InterPro" id="IPR006338">
    <property type="entry name" value="Thioredoxin/glutathione_Rdtase"/>
</dbReference>
<dbReference type="GeneTree" id="ENSGT00940000160180"/>
<dbReference type="GO" id="GO:0034599">
    <property type="term" value="P:cellular response to oxidative stress"/>
    <property type="evidence" value="ECO:0007669"/>
    <property type="project" value="TreeGrafter"/>
</dbReference>
<evidence type="ECO:0000256" key="12">
    <source>
        <dbReference type="ARBA" id="ARBA00044068"/>
    </source>
</evidence>
<keyword evidence="10" id="KW-0676">Redox-active center</keyword>
<dbReference type="Gene3D" id="3.50.50.60">
    <property type="entry name" value="FAD/NAD(P)-binding domain"/>
    <property type="match status" value="2"/>
</dbReference>
<feature type="domain" description="FAD/NAD(P)-binding" evidence="19">
    <location>
        <begin position="152"/>
        <end position="353"/>
    </location>
</feature>
<dbReference type="EC" id="1.8.1.9" evidence="3"/>
<evidence type="ECO:0000259" key="19">
    <source>
        <dbReference type="Pfam" id="PF07992"/>
    </source>
</evidence>
<feature type="domain" description="Pyridine nucleotide-disulphide oxidoreductase dimerisation" evidence="18">
    <location>
        <begin position="379"/>
        <end position="485"/>
    </location>
</feature>
<dbReference type="InParanoid" id="A0A668AK13"/>
<dbReference type="PANTHER" id="PTHR42737">
    <property type="entry name" value="GLUTATHIONE REDUCTASE"/>
    <property type="match status" value="1"/>
</dbReference>
<dbReference type="InterPro" id="IPR004099">
    <property type="entry name" value="Pyr_nucl-diS_OxRdtase_dimer"/>
</dbReference>
<accession>A0A668AK13</accession>
<evidence type="ECO:0000256" key="16">
    <source>
        <dbReference type="ARBA" id="ARBA00047387"/>
    </source>
</evidence>
<reference evidence="20" key="1">
    <citation type="submission" date="2019-06" db="EMBL/GenBank/DDBJ databases">
        <authorList>
            <consortium name="Wellcome Sanger Institute Data Sharing"/>
        </authorList>
    </citation>
    <scope>NUCLEOTIDE SEQUENCE [LARGE SCALE GENOMIC DNA]</scope>
</reference>
<name>A0A668AK13_9TELE</name>
<evidence type="ECO:0000313" key="20">
    <source>
        <dbReference type="Ensembl" id="ENSMMDP00005053682.1"/>
    </source>
</evidence>
<dbReference type="PRINTS" id="PR00411">
    <property type="entry name" value="PNDRDTASEI"/>
</dbReference>
<evidence type="ECO:0000256" key="11">
    <source>
        <dbReference type="ARBA" id="ARBA00044049"/>
    </source>
</evidence>
<comment type="cofactor">
    <cofactor evidence="1">
        <name>FAD</name>
        <dbReference type="ChEBI" id="CHEBI:57692"/>
    </cofactor>
</comment>
<keyword evidence="7" id="KW-0712">Selenocysteine</keyword>
<dbReference type="GO" id="GO:0005829">
    <property type="term" value="C:cytosol"/>
    <property type="evidence" value="ECO:0007669"/>
    <property type="project" value="TreeGrafter"/>
</dbReference>
<keyword evidence="8" id="KW-0560">Oxidoreductase</keyword>
<evidence type="ECO:0000256" key="8">
    <source>
        <dbReference type="ARBA" id="ARBA00023002"/>
    </source>
</evidence>
<protein>
    <recommendedName>
        <fullName evidence="12">Thioredoxin reductase 1, cytoplasmic</fullName>
        <ecNumber evidence="11">1.11.1.2</ecNumber>
        <ecNumber evidence="3">1.8.1.9</ecNumber>
    </recommendedName>
    <alternativeName>
        <fullName evidence="14">Peroxidase TXNRD1</fullName>
    </alternativeName>
    <alternativeName>
        <fullName evidence="13">Thioredoxin reductase TR1</fullName>
    </alternativeName>
</protein>
<evidence type="ECO:0000256" key="13">
    <source>
        <dbReference type="ARBA" id="ARBA00044212"/>
    </source>
</evidence>
<comment type="similarity">
    <text evidence="2">Belongs to the class-I pyridine nucleotide-disulfide oxidoreductase family.</text>
</comment>
<comment type="catalytic activity">
    <reaction evidence="16">
        <text>[thioredoxin]-dithiol + NADP(+) = [thioredoxin]-disulfide + NADPH + H(+)</text>
        <dbReference type="Rhea" id="RHEA:20345"/>
        <dbReference type="Rhea" id="RHEA-COMP:10698"/>
        <dbReference type="Rhea" id="RHEA-COMP:10700"/>
        <dbReference type="ChEBI" id="CHEBI:15378"/>
        <dbReference type="ChEBI" id="CHEBI:29950"/>
        <dbReference type="ChEBI" id="CHEBI:50058"/>
        <dbReference type="ChEBI" id="CHEBI:57783"/>
        <dbReference type="ChEBI" id="CHEBI:58349"/>
        <dbReference type="EC" id="1.8.1.9"/>
    </reaction>
    <physiologicalReaction direction="right-to-left" evidence="16">
        <dbReference type="Rhea" id="RHEA:20347"/>
    </physiologicalReaction>
</comment>
<evidence type="ECO:0000256" key="1">
    <source>
        <dbReference type="ARBA" id="ARBA00001974"/>
    </source>
</evidence>
<dbReference type="GO" id="GO:0005739">
    <property type="term" value="C:mitochondrion"/>
    <property type="evidence" value="ECO:0007669"/>
    <property type="project" value="TreeGrafter"/>
</dbReference>
<dbReference type="GO" id="GO:0050137">
    <property type="term" value="F:NADPH peroxidase activity"/>
    <property type="evidence" value="ECO:0007669"/>
    <property type="project" value="UniProtKB-EC"/>
</dbReference>
<comment type="function">
    <text evidence="15">Reduces disulfideprotein thioredoxin (Trx) to its dithiol-containing form. Homodimeric flavoprotein involved in the regulation of cellular redox reactions, growth and differentiation. Contains a selenocysteine residue at the C-terminal active site that is essential for catalysis. Also has reductase activity on hydrogen peroxide (H2O2).</text>
</comment>
<evidence type="ECO:0000256" key="6">
    <source>
        <dbReference type="ARBA" id="ARBA00022857"/>
    </source>
</evidence>
<dbReference type="EC" id="1.11.1.2" evidence="11"/>
<evidence type="ECO:0000256" key="9">
    <source>
        <dbReference type="ARBA" id="ARBA00023157"/>
    </source>
</evidence>
<evidence type="ECO:0000256" key="17">
    <source>
        <dbReference type="ARBA" id="ARBA00048992"/>
    </source>
</evidence>
<dbReference type="PANTHER" id="PTHR42737:SF8">
    <property type="entry name" value="THIOREDOXIN-DISULFIDE REDUCTASE"/>
    <property type="match status" value="1"/>
</dbReference>
<keyword evidence="9" id="KW-1015">Disulfide bond</keyword>
<dbReference type="InterPro" id="IPR016156">
    <property type="entry name" value="FAD/NAD-linked_Rdtase_dimer_sf"/>
</dbReference>
<reference evidence="20" key="3">
    <citation type="submission" date="2025-09" db="UniProtKB">
        <authorList>
            <consortium name="Ensembl"/>
        </authorList>
    </citation>
    <scope>IDENTIFICATION</scope>
</reference>
<dbReference type="FunFam" id="3.30.390.30:FF:000004">
    <property type="entry name" value="Thioredoxin reductase 1, cytoplasmic"/>
    <property type="match status" value="1"/>
</dbReference>
<dbReference type="GO" id="GO:0050660">
    <property type="term" value="F:flavin adenine dinucleotide binding"/>
    <property type="evidence" value="ECO:0007669"/>
    <property type="project" value="InterPro"/>
</dbReference>
<dbReference type="NCBIfam" id="TIGR01438">
    <property type="entry name" value="TGR"/>
    <property type="match status" value="1"/>
</dbReference>
<evidence type="ECO:0000256" key="15">
    <source>
        <dbReference type="ARBA" id="ARBA00045717"/>
    </source>
</evidence>
<evidence type="ECO:0000256" key="3">
    <source>
        <dbReference type="ARBA" id="ARBA00012610"/>
    </source>
</evidence>
<evidence type="ECO:0000256" key="5">
    <source>
        <dbReference type="ARBA" id="ARBA00022827"/>
    </source>
</evidence>
<dbReference type="Gene3D" id="3.30.390.30">
    <property type="match status" value="1"/>
</dbReference>
<dbReference type="Pfam" id="PF02852">
    <property type="entry name" value="Pyr_redox_dim"/>
    <property type="match status" value="1"/>
</dbReference>
<proteinExistence type="inferred from homology"/>
<reference evidence="20" key="2">
    <citation type="submission" date="2025-08" db="UniProtKB">
        <authorList>
            <consortium name="Ensembl"/>
        </authorList>
    </citation>
    <scope>IDENTIFICATION</scope>
</reference>
<evidence type="ECO:0000259" key="18">
    <source>
        <dbReference type="Pfam" id="PF02852"/>
    </source>
</evidence>
<evidence type="ECO:0000256" key="10">
    <source>
        <dbReference type="ARBA" id="ARBA00023284"/>
    </source>
</evidence>
<keyword evidence="21" id="KW-1185">Reference proteome</keyword>
<evidence type="ECO:0000256" key="7">
    <source>
        <dbReference type="ARBA" id="ARBA00022933"/>
    </source>
</evidence>
<dbReference type="InterPro" id="IPR023753">
    <property type="entry name" value="FAD/NAD-binding_dom"/>
</dbReference>
<dbReference type="SUPFAM" id="SSF51905">
    <property type="entry name" value="FAD/NAD(P)-binding domain"/>
    <property type="match status" value="1"/>
</dbReference>
<dbReference type="SUPFAM" id="SSF55424">
    <property type="entry name" value="FAD/NAD-linked reductases, dimerisation (C-terminal) domain"/>
    <property type="match status" value="1"/>
</dbReference>
<evidence type="ECO:0000256" key="14">
    <source>
        <dbReference type="ARBA" id="ARBA00044275"/>
    </source>
</evidence>
<evidence type="ECO:0000256" key="2">
    <source>
        <dbReference type="ARBA" id="ARBA00007532"/>
    </source>
</evidence>
<comment type="catalytic activity">
    <reaction evidence="17">
        <text>H2O2 + NADPH + H(+) = NADP(+) + 2 H2O</text>
        <dbReference type="Rhea" id="RHEA:15173"/>
        <dbReference type="ChEBI" id="CHEBI:15377"/>
        <dbReference type="ChEBI" id="CHEBI:15378"/>
        <dbReference type="ChEBI" id="CHEBI:16240"/>
        <dbReference type="ChEBI" id="CHEBI:57783"/>
        <dbReference type="ChEBI" id="CHEBI:58349"/>
        <dbReference type="EC" id="1.11.1.2"/>
    </reaction>
    <physiologicalReaction direction="left-to-right" evidence="17">
        <dbReference type="Rhea" id="RHEA:15174"/>
    </physiologicalReaction>
</comment>
<dbReference type="GO" id="GO:0004791">
    <property type="term" value="F:thioredoxin-disulfide reductase (NADPH) activity"/>
    <property type="evidence" value="ECO:0007669"/>
    <property type="project" value="UniProtKB-EC"/>
</dbReference>
<dbReference type="GO" id="GO:0045454">
    <property type="term" value="P:cell redox homeostasis"/>
    <property type="evidence" value="ECO:0007669"/>
    <property type="project" value="InterPro"/>
</dbReference>
<dbReference type="InterPro" id="IPR036188">
    <property type="entry name" value="FAD/NAD-bd_sf"/>
</dbReference>
<dbReference type="GO" id="GO:0006749">
    <property type="term" value="P:glutathione metabolic process"/>
    <property type="evidence" value="ECO:0007669"/>
    <property type="project" value="TreeGrafter"/>
</dbReference>
<dbReference type="Pfam" id="PF07992">
    <property type="entry name" value="Pyr_redox_2"/>
    <property type="match status" value="1"/>
</dbReference>
<organism evidence="20 21">
    <name type="scientific">Myripristis murdjan</name>
    <name type="common">pinecone soldierfish</name>
    <dbReference type="NCBI Taxonomy" id="586833"/>
    <lineage>
        <taxon>Eukaryota</taxon>
        <taxon>Metazoa</taxon>
        <taxon>Chordata</taxon>
        <taxon>Craniata</taxon>
        <taxon>Vertebrata</taxon>
        <taxon>Euteleostomi</taxon>
        <taxon>Actinopterygii</taxon>
        <taxon>Neopterygii</taxon>
        <taxon>Teleostei</taxon>
        <taxon>Neoteleostei</taxon>
        <taxon>Acanthomorphata</taxon>
        <taxon>Holocentriformes</taxon>
        <taxon>Holocentridae</taxon>
        <taxon>Myripristis</taxon>
    </lineage>
</organism>
<sequence>MCGNEMKGQDLRFSFFFFFFFERDKCFNPFKYLILLLSEPLCLADCFALQEASELRRKVLILDLEAPSAKGTKWGLGGSGVNSDSVRRLLHQACILGKSIKDSEKYGWSFKEPARPGWAELLEAVQQQVACQSQALKADMRSCGLFYLQARGAMLAPHTVEATDVDGRRSTLSAETVVIATGDRPQYVDVPGGRELCLTSDDLFALPRSPGRTLVVGGTAEGLECAGFLSGLGLRVTVLPQPELLPGFDRGIAEMVENHMLVHGVDYMHHHSLSKVRRAEDVCVLCQAATNILHTVLLAVGRKACTSDIGLERVGVKCSPDTGRILVNDRDQTSVDHVYAVGSVQHGRPSTTGLSVHAGRLLARRLYRGDDIVCDYSSVPTVVFTPLEYAACGLSEERANLTFGQDNIEVYHDYYWPLEWTIPGRDKNSCYVKVVCHIPNNERVLGLHVMGPNAGDIVQGFVAAMKCGLTKQQLDATVGLHPVSAKVSVPVPFPPLRNSCHALAVKAQNFRPLLLTYIDFSSRILVNSLSPP</sequence>
<dbReference type="AlphaFoldDB" id="A0A668AK13"/>